<evidence type="ECO:0000256" key="1">
    <source>
        <dbReference type="ARBA" id="ARBA00008857"/>
    </source>
</evidence>
<dbReference type="InterPro" id="IPR011010">
    <property type="entry name" value="DNA_brk_join_enz"/>
</dbReference>
<protein>
    <submittedName>
        <fullName evidence="6">Site-specific recombinase XerD</fullName>
    </submittedName>
</protein>
<evidence type="ECO:0000313" key="6">
    <source>
        <dbReference type="EMBL" id="SFS88250.1"/>
    </source>
</evidence>
<gene>
    <name evidence="6" type="ORF">SAMN05660206_106134</name>
</gene>
<dbReference type="GO" id="GO:0006310">
    <property type="term" value="P:DNA recombination"/>
    <property type="evidence" value="ECO:0007669"/>
    <property type="project" value="UniProtKB-KW"/>
</dbReference>
<proteinExistence type="inferred from homology"/>
<organism evidence="6 7">
    <name type="scientific">Sphingobacterium wenxiniae</name>
    <dbReference type="NCBI Taxonomy" id="683125"/>
    <lineage>
        <taxon>Bacteria</taxon>
        <taxon>Pseudomonadati</taxon>
        <taxon>Bacteroidota</taxon>
        <taxon>Sphingobacteriia</taxon>
        <taxon>Sphingobacteriales</taxon>
        <taxon>Sphingobacteriaceae</taxon>
        <taxon>Sphingobacterium</taxon>
    </lineage>
</organism>
<dbReference type="AlphaFoldDB" id="A0A1I6TGE5"/>
<dbReference type="InterPro" id="IPR013762">
    <property type="entry name" value="Integrase-like_cat_sf"/>
</dbReference>
<reference evidence="6 7" key="1">
    <citation type="submission" date="2016-10" db="EMBL/GenBank/DDBJ databases">
        <authorList>
            <person name="de Groot N.N."/>
        </authorList>
    </citation>
    <scope>NUCLEOTIDE SEQUENCE [LARGE SCALE GENOMIC DNA]</scope>
    <source>
        <strain evidence="6 7">DSM 22789</strain>
    </source>
</reference>
<dbReference type="InterPro" id="IPR050090">
    <property type="entry name" value="Tyrosine_recombinase_XerCD"/>
</dbReference>
<name>A0A1I6TGE5_9SPHI</name>
<keyword evidence="2" id="KW-0238">DNA-binding</keyword>
<sequence>MRLLACTFLHGAKTLFGVVEVPITKRLTVNDLSIGLKTVDNKDFISLTDIARYRNQLEPFSVINNWLRSRSTIEYLGLWEKLNNPDFKPIEFDRFKNEAGSNYFTLSPQRWADETHAVGLISKSGRYGGTFAHKDIAFEFASWISPEFKLYLITEFQRLKDYASYCKKTLKNGNTTTHMSLKILRIFYNDAMKEELIPYAVSPFEKVKIPKSNVERQYLNKQQLEDLENLDLSQKPHAVVHRDMFLFSVYAGGLRISDVLLLQWKSYNEETQKITKVIQKTQKQHTFKIGTKAVEIINKYKPKNPNPDAFIFSVLENPERIFVDEQFKSLKLRGKIRLGDVHLDKMGEEIKLPFKLHFHLSRHTFATNALNNGMRIEYVSKLLDYSSIRQTQVYAKIVSEELDNAVDNFIF</sequence>
<dbReference type="Proteomes" id="UP000198785">
    <property type="component" value="Unassembled WGS sequence"/>
</dbReference>
<dbReference type="EMBL" id="FOZZ01000006">
    <property type="protein sequence ID" value="SFS88250.1"/>
    <property type="molecule type" value="Genomic_DNA"/>
</dbReference>
<dbReference type="RefSeq" id="WP_244525868.1">
    <property type="nucleotide sequence ID" value="NZ_FOZZ01000006.1"/>
</dbReference>
<dbReference type="InterPro" id="IPR002104">
    <property type="entry name" value="Integrase_catalytic"/>
</dbReference>
<dbReference type="PROSITE" id="PS51898">
    <property type="entry name" value="TYR_RECOMBINASE"/>
    <property type="match status" value="1"/>
</dbReference>
<dbReference type="PANTHER" id="PTHR30349">
    <property type="entry name" value="PHAGE INTEGRASE-RELATED"/>
    <property type="match status" value="1"/>
</dbReference>
<dbReference type="InterPro" id="IPR018004">
    <property type="entry name" value="KilA/APSES_HTH"/>
</dbReference>
<dbReference type="PROSITE" id="PS51301">
    <property type="entry name" value="KILA_N"/>
    <property type="match status" value="1"/>
</dbReference>
<dbReference type="Pfam" id="PF00589">
    <property type="entry name" value="Phage_integrase"/>
    <property type="match status" value="1"/>
</dbReference>
<comment type="similarity">
    <text evidence="1">Belongs to the 'phage' integrase family.</text>
</comment>
<evidence type="ECO:0000256" key="3">
    <source>
        <dbReference type="ARBA" id="ARBA00023172"/>
    </source>
</evidence>
<dbReference type="PANTHER" id="PTHR30349:SF64">
    <property type="entry name" value="PROPHAGE INTEGRASE INTD-RELATED"/>
    <property type="match status" value="1"/>
</dbReference>
<dbReference type="Gene3D" id="1.10.443.10">
    <property type="entry name" value="Intergrase catalytic core"/>
    <property type="match status" value="1"/>
</dbReference>
<keyword evidence="3" id="KW-0233">DNA recombination</keyword>
<dbReference type="GO" id="GO:0003677">
    <property type="term" value="F:DNA binding"/>
    <property type="evidence" value="ECO:0007669"/>
    <property type="project" value="UniProtKB-KW"/>
</dbReference>
<evidence type="ECO:0000256" key="2">
    <source>
        <dbReference type="ARBA" id="ARBA00023125"/>
    </source>
</evidence>
<feature type="domain" description="Tyr recombinase" evidence="5">
    <location>
        <begin position="214"/>
        <end position="407"/>
    </location>
</feature>
<dbReference type="STRING" id="683125.SAMN05660206_106134"/>
<dbReference type="InterPro" id="IPR017880">
    <property type="entry name" value="KilA_N"/>
</dbReference>
<dbReference type="SUPFAM" id="SSF56349">
    <property type="entry name" value="DNA breaking-rejoining enzymes"/>
    <property type="match status" value="1"/>
</dbReference>
<evidence type="ECO:0000313" key="7">
    <source>
        <dbReference type="Proteomes" id="UP000198785"/>
    </source>
</evidence>
<dbReference type="GO" id="GO:0015074">
    <property type="term" value="P:DNA integration"/>
    <property type="evidence" value="ECO:0007669"/>
    <property type="project" value="InterPro"/>
</dbReference>
<dbReference type="CDD" id="cd01185">
    <property type="entry name" value="INTN1_C_like"/>
    <property type="match status" value="1"/>
</dbReference>
<keyword evidence="7" id="KW-1185">Reference proteome</keyword>
<dbReference type="InterPro" id="IPR010998">
    <property type="entry name" value="Integrase_recombinase_N"/>
</dbReference>
<accession>A0A1I6TGE5</accession>
<dbReference type="Pfam" id="PF04383">
    <property type="entry name" value="KilA-N"/>
    <property type="match status" value="1"/>
</dbReference>
<feature type="domain" description="KilA-N" evidence="4">
    <location>
        <begin position="23"/>
        <end position="159"/>
    </location>
</feature>
<evidence type="ECO:0000259" key="4">
    <source>
        <dbReference type="PROSITE" id="PS51301"/>
    </source>
</evidence>
<evidence type="ECO:0000259" key="5">
    <source>
        <dbReference type="PROSITE" id="PS51898"/>
    </source>
</evidence>
<dbReference type="SMART" id="SM01252">
    <property type="entry name" value="KilA-N"/>
    <property type="match status" value="1"/>
</dbReference>
<dbReference type="Gene3D" id="1.10.150.130">
    <property type="match status" value="1"/>
</dbReference>